<dbReference type="PANTHER" id="PTHR24418">
    <property type="entry name" value="TYROSINE-PROTEIN KINASE"/>
    <property type="match status" value="1"/>
</dbReference>
<evidence type="ECO:0000256" key="8">
    <source>
        <dbReference type="ARBA" id="ARBA00023137"/>
    </source>
</evidence>
<evidence type="ECO:0000256" key="3">
    <source>
        <dbReference type="ARBA" id="ARBA00022679"/>
    </source>
</evidence>
<name>A0A8S1GNM2_9PELO</name>
<proteinExistence type="predicted"/>
<keyword evidence="8" id="KW-0829">Tyrosine-protein kinase</keyword>
<dbReference type="InterPro" id="IPR020635">
    <property type="entry name" value="Tyr_kinase_cat_dom"/>
</dbReference>
<dbReference type="PROSITE" id="PS50011">
    <property type="entry name" value="PROTEIN_KINASE_DOM"/>
    <property type="match status" value="1"/>
</dbReference>
<dbReference type="FunFam" id="1.10.510.10:FF:001512">
    <property type="entry name" value="Receptor tyrosine-protein kinase erbB-2"/>
    <property type="match status" value="1"/>
</dbReference>
<evidence type="ECO:0000256" key="6">
    <source>
        <dbReference type="ARBA" id="ARBA00022840"/>
    </source>
</evidence>
<dbReference type="Pfam" id="PF21477">
    <property type="entry name" value="FERM_C_FAK1"/>
    <property type="match status" value="1"/>
</dbReference>
<dbReference type="InterPro" id="IPR011009">
    <property type="entry name" value="Kinase-like_dom_sf"/>
</dbReference>
<evidence type="ECO:0000259" key="13">
    <source>
        <dbReference type="PROSITE" id="PS50057"/>
    </source>
</evidence>
<feature type="region of interest" description="Disordered" evidence="11">
    <location>
        <begin position="675"/>
        <end position="701"/>
    </location>
</feature>
<feature type="domain" description="Protein kinase" evidence="12">
    <location>
        <begin position="368"/>
        <end position="628"/>
    </location>
</feature>
<dbReference type="GO" id="GO:0004714">
    <property type="term" value="F:transmembrane receptor protein tyrosine kinase activity"/>
    <property type="evidence" value="ECO:0007669"/>
    <property type="project" value="UniProtKB-EC"/>
</dbReference>
<evidence type="ECO:0000256" key="4">
    <source>
        <dbReference type="ARBA" id="ARBA00022741"/>
    </source>
</evidence>
<dbReference type="EMBL" id="CAJGYM010000001">
    <property type="protein sequence ID" value="CAD6184461.1"/>
    <property type="molecule type" value="Genomic_DNA"/>
</dbReference>
<evidence type="ECO:0000259" key="12">
    <source>
        <dbReference type="PROSITE" id="PS50011"/>
    </source>
</evidence>
<dbReference type="Gene3D" id="3.30.200.20">
    <property type="entry name" value="Phosphorylase Kinase, domain 1"/>
    <property type="match status" value="1"/>
</dbReference>
<dbReference type="InterPro" id="IPR041784">
    <property type="entry name" value="FAK1/PYK2_FERM_C"/>
</dbReference>
<dbReference type="Gene3D" id="1.20.120.330">
    <property type="entry name" value="Nucleotidyltransferases domain 2"/>
    <property type="match status" value="1"/>
</dbReference>
<reference evidence="15" key="1">
    <citation type="submission" date="2020-10" db="EMBL/GenBank/DDBJ databases">
        <authorList>
            <person name="Kikuchi T."/>
        </authorList>
    </citation>
    <scope>NUCLEOTIDE SEQUENCE</scope>
    <source>
        <strain evidence="15">NKZ352</strain>
    </source>
</reference>
<dbReference type="InterPro" id="IPR017441">
    <property type="entry name" value="Protein_kinase_ATP_BS"/>
</dbReference>
<keyword evidence="6 10" id="KW-0067">ATP-binding</keyword>
<gene>
    <name evidence="15" type="ORF">CAUJ_LOCUS380</name>
</gene>
<dbReference type="SUPFAM" id="SSF56112">
    <property type="entry name" value="Protein kinase-like (PK-like)"/>
    <property type="match status" value="1"/>
</dbReference>
<feature type="domain" description="FERM" evidence="13">
    <location>
        <begin position="3"/>
        <end position="329"/>
    </location>
</feature>
<dbReference type="InterPro" id="IPR005189">
    <property type="entry name" value="Focal_adhesion_kin_target_dom"/>
</dbReference>
<dbReference type="InterPro" id="IPR029071">
    <property type="entry name" value="Ubiquitin-like_domsf"/>
</dbReference>
<dbReference type="Gene3D" id="2.30.29.30">
    <property type="entry name" value="Pleckstrin-homology domain (PH domain)/Phosphotyrosine-binding domain (PTB)"/>
    <property type="match status" value="1"/>
</dbReference>
<keyword evidence="5" id="KW-0418">Kinase</keyword>
<dbReference type="PROSITE" id="PS00107">
    <property type="entry name" value="PROTEIN_KINASE_ATP"/>
    <property type="match status" value="1"/>
</dbReference>
<dbReference type="GO" id="GO:0005925">
    <property type="term" value="C:focal adhesion"/>
    <property type="evidence" value="ECO:0007669"/>
    <property type="project" value="InterPro"/>
</dbReference>
<dbReference type="GO" id="GO:0005524">
    <property type="term" value="F:ATP binding"/>
    <property type="evidence" value="ECO:0007669"/>
    <property type="project" value="UniProtKB-UniRule"/>
</dbReference>
<dbReference type="SUPFAM" id="SSF50729">
    <property type="entry name" value="PH domain-like"/>
    <property type="match status" value="1"/>
</dbReference>
<comment type="caution">
    <text evidence="15">The sequence shown here is derived from an EMBL/GenBank/DDBJ whole genome shotgun (WGS) entry which is preliminary data.</text>
</comment>
<dbReference type="EC" id="2.7.10.1" evidence="2"/>
<dbReference type="GO" id="GO:0012505">
    <property type="term" value="C:endomembrane system"/>
    <property type="evidence" value="ECO:0007669"/>
    <property type="project" value="UniProtKB-SubCell"/>
</dbReference>
<keyword evidence="7" id="KW-0472">Membrane</keyword>
<evidence type="ECO:0000259" key="14">
    <source>
        <dbReference type="PROSITE" id="PS50200"/>
    </source>
</evidence>
<comment type="catalytic activity">
    <reaction evidence="9">
        <text>L-tyrosyl-[protein] + ATP = O-phospho-L-tyrosyl-[protein] + ADP + H(+)</text>
        <dbReference type="Rhea" id="RHEA:10596"/>
        <dbReference type="Rhea" id="RHEA-COMP:10136"/>
        <dbReference type="Rhea" id="RHEA-COMP:20101"/>
        <dbReference type="ChEBI" id="CHEBI:15378"/>
        <dbReference type="ChEBI" id="CHEBI:30616"/>
        <dbReference type="ChEBI" id="CHEBI:46858"/>
        <dbReference type="ChEBI" id="CHEBI:61978"/>
        <dbReference type="ChEBI" id="CHEBI:456216"/>
        <dbReference type="EC" id="2.7.10.1"/>
    </reaction>
</comment>
<dbReference type="GO" id="GO:0007172">
    <property type="term" value="P:signal complex assembly"/>
    <property type="evidence" value="ECO:0007669"/>
    <property type="project" value="InterPro"/>
</dbReference>
<dbReference type="GO" id="GO:0048680">
    <property type="term" value="P:positive regulation of axon regeneration"/>
    <property type="evidence" value="ECO:0007669"/>
    <property type="project" value="UniProtKB-ARBA"/>
</dbReference>
<dbReference type="OrthoDB" id="9976756at2759"/>
<evidence type="ECO:0000256" key="10">
    <source>
        <dbReference type="PROSITE-ProRule" id="PRU10141"/>
    </source>
</evidence>
<dbReference type="InterPro" id="IPR035963">
    <property type="entry name" value="FERM_2"/>
</dbReference>
<keyword evidence="16" id="KW-1185">Reference proteome</keyword>
<dbReference type="PROSITE" id="PS00109">
    <property type="entry name" value="PROTEIN_KINASE_TYR"/>
    <property type="match status" value="1"/>
</dbReference>
<dbReference type="InterPro" id="IPR001245">
    <property type="entry name" value="Ser-Thr/Tyr_kinase_cat_dom"/>
</dbReference>
<dbReference type="Gene3D" id="3.10.20.90">
    <property type="entry name" value="Phosphatidylinositol 3-kinase Catalytic Subunit, Chain A, domain 1"/>
    <property type="match status" value="1"/>
</dbReference>
<dbReference type="InterPro" id="IPR019749">
    <property type="entry name" value="Band_41_domain"/>
</dbReference>
<evidence type="ECO:0000256" key="1">
    <source>
        <dbReference type="ARBA" id="ARBA00004308"/>
    </source>
</evidence>
<evidence type="ECO:0000313" key="16">
    <source>
        <dbReference type="Proteomes" id="UP000835052"/>
    </source>
</evidence>
<dbReference type="Gene3D" id="1.20.80.10">
    <property type="match status" value="1"/>
</dbReference>
<dbReference type="InterPro" id="IPR036137">
    <property type="entry name" value="Focal_adhe_kin_target_dom_sf"/>
</dbReference>
<dbReference type="InterPro" id="IPR008266">
    <property type="entry name" value="Tyr_kinase_AS"/>
</dbReference>
<dbReference type="PROSITE" id="PS50057">
    <property type="entry name" value="FERM_3"/>
    <property type="match status" value="1"/>
</dbReference>
<dbReference type="PROSITE" id="PS50200">
    <property type="entry name" value="RA"/>
    <property type="match status" value="1"/>
</dbReference>
<dbReference type="InterPro" id="IPR014352">
    <property type="entry name" value="FERM/acyl-CoA-bd_prot_sf"/>
</dbReference>
<evidence type="ECO:0000256" key="5">
    <source>
        <dbReference type="ARBA" id="ARBA00022777"/>
    </source>
</evidence>
<protein>
    <recommendedName>
        <fullName evidence="2">receptor protein-tyrosine kinase</fullName>
        <ecNumber evidence="2">2.7.10.1</ecNumber>
    </recommendedName>
</protein>
<dbReference type="SUPFAM" id="SSF68993">
    <property type="entry name" value="FAT domain of focal adhesion kinase"/>
    <property type="match status" value="1"/>
</dbReference>
<dbReference type="SMART" id="SM00219">
    <property type="entry name" value="TyrKc"/>
    <property type="match status" value="1"/>
</dbReference>
<organism evidence="15 16">
    <name type="scientific">Caenorhabditis auriculariae</name>
    <dbReference type="NCBI Taxonomy" id="2777116"/>
    <lineage>
        <taxon>Eukaryota</taxon>
        <taxon>Metazoa</taxon>
        <taxon>Ecdysozoa</taxon>
        <taxon>Nematoda</taxon>
        <taxon>Chromadorea</taxon>
        <taxon>Rhabditida</taxon>
        <taxon>Rhabditina</taxon>
        <taxon>Rhabditomorpha</taxon>
        <taxon>Rhabditoidea</taxon>
        <taxon>Rhabditidae</taxon>
        <taxon>Peloderinae</taxon>
        <taxon>Caenorhabditis</taxon>
    </lineage>
</organism>
<evidence type="ECO:0000256" key="9">
    <source>
        <dbReference type="ARBA" id="ARBA00051243"/>
    </source>
</evidence>
<dbReference type="GO" id="GO:0007165">
    <property type="term" value="P:signal transduction"/>
    <property type="evidence" value="ECO:0007669"/>
    <property type="project" value="InterPro"/>
</dbReference>
<dbReference type="Pfam" id="PF03623">
    <property type="entry name" value="Focal_AT"/>
    <property type="match status" value="1"/>
</dbReference>
<dbReference type="GO" id="GO:0061564">
    <property type="term" value="P:axon development"/>
    <property type="evidence" value="ECO:0007669"/>
    <property type="project" value="UniProtKB-ARBA"/>
</dbReference>
<dbReference type="PRINTS" id="PR00109">
    <property type="entry name" value="TYRKINASE"/>
</dbReference>
<keyword evidence="4 10" id="KW-0547">Nucleotide-binding</keyword>
<dbReference type="Proteomes" id="UP000835052">
    <property type="component" value="Unassembled WGS sequence"/>
</dbReference>
<evidence type="ECO:0000256" key="7">
    <source>
        <dbReference type="ARBA" id="ARBA00023136"/>
    </source>
</evidence>
<feature type="compositionally biased region" description="Acidic residues" evidence="11">
    <location>
        <begin position="676"/>
        <end position="688"/>
    </location>
</feature>
<dbReference type="SMART" id="SM00295">
    <property type="entry name" value="B41"/>
    <property type="match status" value="1"/>
</dbReference>
<feature type="binding site" evidence="10">
    <location>
        <position position="401"/>
    </location>
    <ligand>
        <name>ATP</name>
        <dbReference type="ChEBI" id="CHEBI:30616"/>
    </ligand>
</feature>
<dbReference type="Gene3D" id="1.10.510.10">
    <property type="entry name" value="Transferase(Phosphotransferase) domain 1"/>
    <property type="match status" value="1"/>
</dbReference>
<dbReference type="InterPro" id="IPR050198">
    <property type="entry name" value="Non-receptor_tyrosine_kinases"/>
</dbReference>
<dbReference type="InterPro" id="IPR011993">
    <property type="entry name" value="PH-like_dom_sf"/>
</dbReference>
<comment type="subcellular location">
    <subcellularLocation>
        <location evidence="1">Endomembrane system</location>
    </subcellularLocation>
</comment>
<dbReference type="SUPFAM" id="SSF54236">
    <property type="entry name" value="Ubiquitin-like"/>
    <property type="match status" value="1"/>
</dbReference>
<keyword evidence="3" id="KW-0808">Transferase</keyword>
<dbReference type="CDD" id="cd13190">
    <property type="entry name" value="FERM_C_FAK1"/>
    <property type="match status" value="1"/>
</dbReference>
<evidence type="ECO:0000256" key="2">
    <source>
        <dbReference type="ARBA" id="ARBA00011902"/>
    </source>
</evidence>
<dbReference type="InterPro" id="IPR000299">
    <property type="entry name" value="FERM_domain"/>
</dbReference>
<dbReference type="AlphaFoldDB" id="A0A8S1GNM2"/>
<dbReference type="InterPro" id="IPR000719">
    <property type="entry name" value="Prot_kinase_dom"/>
</dbReference>
<dbReference type="SUPFAM" id="SSF47031">
    <property type="entry name" value="Second domain of FERM"/>
    <property type="match status" value="1"/>
</dbReference>
<feature type="domain" description="Ras-associating" evidence="14">
    <location>
        <begin position="1"/>
        <end position="48"/>
    </location>
</feature>
<accession>A0A8S1GNM2</accession>
<dbReference type="Pfam" id="PF07714">
    <property type="entry name" value="PK_Tyr_Ser-Thr"/>
    <property type="match status" value="1"/>
</dbReference>
<sequence length="866" mass="97510">MDGIARVFLAGGASRSVRYDNQTTVERVIQVVLRGVNVSQVSTPHFALRLIVGPTPKTAGSGDSLWLHPLLRVSQLPHVFANYLPIGVNEELKLELLMRFMPESVYELQVTDSEAFTYLHEQVVEEFFAHVAWKTNLEVALEIAALKVCRDSGENKAKHCVDHKLELEDFDVESCLQSLLPNTAVCTANVKGAVKKQFVQLIKKLASLSPSDSIVRSLTLLLDVVKFDVEVFKASLGIGWTNPVELVVGPHAALSYRINDRCDTSRLLELRTIAEITVRRLENSSEKTLVQLRLSGGSLPVAITVSGNELAQSLAHLLDGYQMLYNQRESVYKLPGIERCETLEMRAATVNQKNTPVENDMRLQRDSVTLKELIGGGQFGNVYKAIYHNQETAERIAVAVKVCKLEAEPADTQLILQESSLMRNFRHAHIITLIGVCMEQPMWLVMELASRGELREYLQAEKDWLPLRTLLLFCSQLASALVYLHASRFVHRDIAARNVLVCSPLCVKLADFGLSRALDYDAVYTASRGKLPIKWLAPESVNFRQFSMASDVWMFGVCMWEILSLGTKPWVGVPNADVITHIEQGIRPARPEECPVSLYSFIEKQVWALEAHKRPTIDQVAMVVENVLAQTIEGVEVTEIRVCKPVTAAGVIVAEMSSLPSLTLYRTLEEQRRQAEEDDKWLEEEQDEIPPSPEKTSPQPQDILTSTFPRRITHVSNGVPVSKAPREDSAQRELRESVENVCESVSRLQNSFNNLMDNDEFLVSIRKITTRLREMFSKSSQLTRRLAENDERRREVDVTETLIANDMKQMSRVMNKLHQNDPVTFNANRRDVVRICGELAVNCQTFLVQLSMPSLESDFQAMLSDC</sequence>
<evidence type="ECO:0000313" key="15">
    <source>
        <dbReference type="EMBL" id="CAD6184461.1"/>
    </source>
</evidence>
<dbReference type="InterPro" id="IPR000159">
    <property type="entry name" value="RA_dom"/>
</dbReference>
<dbReference type="InterPro" id="IPR049385">
    <property type="entry name" value="FAK1-like_FERM_C"/>
</dbReference>
<evidence type="ECO:0000256" key="11">
    <source>
        <dbReference type="SAM" id="MobiDB-lite"/>
    </source>
</evidence>